<organism evidence="1 2">
    <name type="scientific">Paractinoplanes deccanensis</name>
    <dbReference type="NCBI Taxonomy" id="113561"/>
    <lineage>
        <taxon>Bacteria</taxon>
        <taxon>Bacillati</taxon>
        <taxon>Actinomycetota</taxon>
        <taxon>Actinomycetes</taxon>
        <taxon>Micromonosporales</taxon>
        <taxon>Micromonosporaceae</taxon>
        <taxon>Paractinoplanes</taxon>
    </lineage>
</organism>
<protein>
    <recommendedName>
        <fullName evidence="3">WXG100 family type VII secretion target</fullName>
    </recommendedName>
</protein>
<evidence type="ECO:0000313" key="2">
    <source>
        <dbReference type="Proteomes" id="UP000609879"/>
    </source>
</evidence>
<proteinExistence type="predicted"/>
<dbReference type="EMBL" id="BOMI01000014">
    <property type="protein sequence ID" value="GID72374.1"/>
    <property type="molecule type" value="Genomic_DNA"/>
</dbReference>
<dbReference type="SUPFAM" id="SSF140453">
    <property type="entry name" value="EsxAB dimer-like"/>
    <property type="match status" value="1"/>
</dbReference>
<dbReference type="Proteomes" id="UP000609879">
    <property type="component" value="Unassembled WGS sequence"/>
</dbReference>
<dbReference type="InterPro" id="IPR010310">
    <property type="entry name" value="T7SS_ESAT-6-like"/>
</dbReference>
<reference evidence="1 2" key="1">
    <citation type="submission" date="2021-01" db="EMBL/GenBank/DDBJ databases">
        <title>Whole genome shotgun sequence of Actinoplanes deccanensis NBRC 13994.</title>
        <authorList>
            <person name="Komaki H."/>
            <person name="Tamura T."/>
        </authorList>
    </citation>
    <scope>NUCLEOTIDE SEQUENCE [LARGE SCALE GENOMIC DNA]</scope>
    <source>
        <strain evidence="1 2">NBRC 13994</strain>
    </source>
</reference>
<evidence type="ECO:0000313" key="1">
    <source>
        <dbReference type="EMBL" id="GID72374.1"/>
    </source>
</evidence>
<dbReference type="RefSeq" id="WP_203760328.1">
    <property type="nucleotide sequence ID" value="NZ_BAAABO010000025.1"/>
</dbReference>
<keyword evidence="2" id="KW-1185">Reference proteome</keyword>
<evidence type="ECO:0008006" key="3">
    <source>
        <dbReference type="Google" id="ProtNLM"/>
    </source>
</evidence>
<comment type="caution">
    <text evidence="1">The sequence shown here is derived from an EMBL/GenBank/DDBJ whole genome shotgun (WGS) entry which is preliminary data.</text>
</comment>
<sequence>MSIDARELRVPVELEDAGTRLNAMAQQIEDELIRLRNELQPILDSWQGETREYYEGLQNEWNIAAEGLLGPEGVLGQIAQAMRITWQNYTDCEWANVQTWKH</sequence>
<accession>A0ABQ3XXC7</accession>
<name>A0ABQ3XXC7_9ACTN</name>
<gene>
    <name evidence="1" type="ORF">Ade02nite_10150</name>
</gene>
<dbReference type="Gene3D" id="1.10.287.1060">
    <property type="entry name" value="ESAT-6-like"/>
    <property type="match status" value="1"/>
</dbReference>
<dbReference type="Pfam" id="PF06013">
    <property type="entry name" value="WXG100"/>
    <property type="match status" value="1"/>
</dbReference>
<dbReference type="InterPro" id="IPR036689">
    <property type="entry name" value="ESAT-6-like_sf"/>
</dbReference>